<dbReference type="AlphaFoldDB" id="A0A388THK2"/>
<keyword evidence="4 9" id="KW-0812">Transmembrane</keyword>
<dbReference type="HAMAP" id="MF_00161">
    <property type="entry name" value="LspA"/>
    <property type="match status" value="1"/>
</dbReference>
<dbReference type="EMBL" id="BGZO01000018">
    <property type="protein sequence ID" value="GBR76189.1"/>
    <property type="molecule type" value="Genomic_DNA"/>
</dbReference>
<keyword evidence="7 9" id="KW-1133">Transmembrane helix</keyword>
<keyword evidence="6 9" id="KW-0378">Hydrolase</keyword>
<organism evidence="12 13">
    <name type="scientific">Candidatus Termititenax persephonae</name>
    <dbReference type="NCBI Taxonomy" id="2218525"/>
    <lineage>
        <taxon>Bacteria</taxon>
        <taxon>Bacillati</taxon>
        <taxon>Candidatus Margulisiibacteriota</taxon>
        <taxon>Candidatus Termititenacia</taxon>
        <taxon>Candidatus Termititenacales</taxon>
        <taxon>Candidatus Termititenacaceae</taxon>
        <taxon>Candidatus Termititenax</taxon>
    </lineage>
</organism>
<comment type="caution">
    <text evidence="9">Lacks conserved residue(s) required for the propagation of feature annotation.</text>
</comment>
<evidence type="ECO:0000256" key="1">
    <source>
        <dbReference type="ARBA" id="ARBA00006139"/>
    </source>
</evidence>
<dbReference type="Proteomes" id="UP000275925">
    <property type="component" value="Unassembled WGS sequence"/>
</dbReference>
<feature type="active site" evidence="9">
    <location>
        <position position="126"/>
    </location>
</feature>
<dbReference type="PANTHER" id="PTHR33695">
    <property type="entry name" value="LIPOPROTEIN SIGNAL PEPTIDASE"/>
    <property type="match status" value="1"/>
</dbReference>
<dbReference type="GO" id="GO:0004190">
    <property type="term" value="F:aspartic-type endopeptidase activity"/>
    <property type="evidence" value="ECO:0007669"/>
    <property type="project" value="UniProtKB-UniRule"/>
</dbReference>
<dbReference type="GO" id="GO:0006508">
    <property type="term" value="P:proteolysis"/>
    <property type="evidence" value="ECO:0007669"/>
    <property type="project" value="UniProtKB-KW"/>
</dbReference>
<evidence type="ECO:0000256" key="3">
    <source>
        <dbReference type="ARBA" id="ARBA00022670"/>
    </source>
</evidence>
<feature type="transmembrane region" description="Helical" evidence="9">
    <location>
        <begin position="127"/>
        <end position="145"/>
    </location>
</feature>
<dbReference type="PROSITE" id="PS00855">
    <property type="entry name" value="SPASE_II"/>
    <property type="match status" value="1"/>
</dbReference>
<keyword evidence="12" id="KW-0449">Lipoprotein</keyword>
<name>A0A388THK2_9BACT</name>
<reference evidence="12 13" key="1">
    <citation type="journal article" date="2019" name="ISME J.">
        <title>Genome analyses of uncultured TG2/ZB3 bacteria in 'Margulisbacteria' specifically attached to ectosymbiotic spirochetes of protists in the termite gut.</title>
        <authorList>
            <person name="Utami Y.D."/>
            <person name="Kuwahara H."/>
            <person name="Igai K."/>
            <person name="Murakami T."/>
            <person name="Sugaya K."/>
            <person name="Morikawa T."/>
            <person name="Nagura Y."/>
            <person name="Yuki M."/>
            <person name="Deevong P."/>
            <person name="Inoue T."/>
            <person name="Kihara K."/>
            <person name="Lo N."/>
            <person name="Yamada A."/>
            <person name="Ohkuma M."/>
            <person name="Hongoh Y."/>
        </authorList>
    </citation>
    <scope>NUCLEOTIDE SEQUENCE [LARGE SCALE GENOMIC DNA]</scope>
    <source>
        <strain evidence="12">NkOx7-02</strain>
    </source>
</reference>
<evidence type="ECO:0000256" key="5">
    <source>
        <dbReference type="ARBA" id="ARBA00022750"/>
    </source>
</evidence>
<comment type="catalytic activity">
    <reaction evidence="9 10">
        <text>Release of signal peptides from bacterial membrane prolipoproteins. Hydrolyzes -Xaa-Yaa-Zaa-|-(S,diacylglyceryl)Cys-, in which Xaa is hydrophobic (preferably Leu), and Yaa (Ala or Ser) and Zaa (Gly or Ala) have small, neutral side chains.</text>
        <dbReference type="EC" id="3.4.23.36"/>
    </reaction>
</comment>
<dbReference type="InterPro" id="IPR001872">
    <property type="entry name" value="Peptidase_A8"/>
</dbReference>
<evidence type="ECO:0000256" key="8">
    <source>
        <dbReference type="ARBA" id="ARBA00023136"/>
    </source>
</evidence>
<dbReference type="EC" id="3.4.23.36" evidence="9"/>
<comment type="caution">
    <text evidence="12">The sequence shown here is derived from an EMBL/GenBank/DDBJ whole genome shotgun (WGS) entry which is preliminary data.</text>
</comment>
<gene>
    <name evidence="9 12" type="primary">lspA</name>
    <name evidence="12" type="ORF">NO2_0782</name>
</gene>
<keyword evidence="8 9" id="KW-0472">Membrane</keyword>
<evidence type="ECO:0000256" key="4">
    <source>
        <dbReference type="ARBA" id="ARBA00022692"/>
    </source>
</evidence>
<evidence type="ECO:0000313" key="12">
    <source>
        <dbReference type="EMBL" id="GBR76189.1"/>
    </source>
</evidence>
<dbReference type="PRINTS" id="PR00781">
    <property type="entry name" value="LIPOSIGPTASE"/>
</dbReference>
<accession>A0A388THK2</accession>
<evidence type="ECO:0000313" key="13">
    <source>
        <dbReference type="Proteomes" id="UP000275925"/>
    </source>
</evidence>
<dbReference type="PANTHER" id="PTHR33695:SF1">
    <property type="entry name" value="LIPOPROTEIN SIGNAL PEPTIDASE"/>
    <property type="match status" value="1"/>
</dbReference>
<sequence length="148" mass="16520">MLFFLAISLLLTALDFASKRWVVAALSGGREITLLPGFLKLIYGENTGAAFGILPAARWFLILVGIVVLLGVLWYIKKERSRSRWQYNGLIFIFAGALGNLIDRIFYGFVIDFINLPHWPTFNLADVFIDIGVACLLVYLAGFSGKEN</sequence>
<evidence type="ECO:0000256" key="11">
    <source>
        <dbReference type="RuleBase" id="RU004181"/>
    </source>
</evidence>
<evidence type="ECO:0000256" key="7">
    <source>
        <dbReference type="ARBA" id="ARBA00022989"/>
    </source>
</evidence>
<comment type="pathway">
    <text evidence="9">Protein modification; lipoprotein biosynthesis (signal peptide cleavage).</text>
</comment>
<feature type="transmembrane region" description="Helical" evidence="9">
    <location>
        <begin position="49"/>
        <end position="75"/>
    </location>
</feature>
<feature type="transmembrane region" description="Helical" evidence="9">
    <location>
        <begin position="87"/>
        <end position="107"/>
    </location>
</feature>
<keyword evidence="2 9" id="KW-1003">Cell membrane</keyword>
<dbReference type="UniPathway" id="UPA00665"/>
<evidence type="ECO:0000256" key="9">
    <source>
        <dbReference type="HAMAP-Rule" id="MF_00161"/>
    </source>
</evidence>
<keyword evidence="13" id="KW-1185">Reference proteome</keyword>
<dbReference type="NCBIfam" id="TIGR00077">
    <property type="entry name" value="lspA"/>
    <property type="match status" value="1"/>
</dbReference>
<proteinExistence type="inferred from homology"/>
<comment type="similarity">
    <text evidence="1 9 11">Belongs to the peptidase A8 family.</text>
</comment>
<evidence type="ECO:0000256" key="10">
    <source>
        <dbReference type="RuleBase" id="RU000594"/>
    </source>
</evidence>
<evidence type="ECO:0000256" key="2">
    <source>
        <dbReference type="ARBA" id="ARBA00022475"/>
    </source>
</evidence>
<comment type="function">
    <text evidence="9 10">This protein specifically catalyzes the removal of signal peptides from prolipoproteins.</text>
</comment>
<comment type="subcellular location">
    <subcellularLocation>
        <location evidence="9">Cell membrane</location>
        <topology evidence="9">Multi-pass membrane protein</topology>
    </subcellularLocation>
</comment>
<feature type="active site" evidence="9">
    <location>
        <position position="112"/>
    </location>
</feature>
<keyword evidence="3 9" id="KW-0645">Protease</keyword>
<dbReference type="GO" id="GO:0005886">
    <property type="term" value="C:plasma membrane"/>
    <property type="evidence" value="ECO:0007669"/>
    <property type="project" value="UniProtKB-SubCell"/>
</dbReference>
<dbReference type="Pfam" id="PF01252">
    <property type="entry name" value="Peptidase_A8"/>
    <property type="match status" value="1"/>
</dbReference>
<protein>
    <recommendedName>
        <fullName evidence="9">Lipoprotein signal peptidase</fullName>
        <ecNumber evidence="9">3.4.23.36</ecNumber>
    </recommendedName>
    <alternativeName>
        <fullName evidence="9">Prolipoprotein signal peptidase</fullName>
    </alternativeName>
    <alternativeName>
        <fullName evidence="9">Signal peptidase II</fullName>
        <shortName evidence="9">SPase II</shortName>
    </alternativeName>
</protein>
<evidence type="ECO:0000256" key="6">
    <source>
        <dbReference type="ARBA" id="ARBA00022801"/>
    </source>
</evidence>
<keyword evidence="5 9" id="KW-0064">Aspartyl protease</keyword>